<feature type="compositionally biased region" description="Basic residues" evidence="1">
    <location>
        <begin position="151"/>
        <end position="160"/>
    </location>
</feature>
<feature type="compositionally biased region" description="Polar residues" evidence="1">
    <location>
        <begin position="87"/>
        <end position="108"/>
    </location>
</feature>
<feature type="region of interest" description="Disordered" evidence="1">
    <location>
        <begin position="129"/>
        <end position="165"/>
    </location>
</feature>
<dbReference type="EMBL" id="MLYV02001149">
    <property type="protein sequence ID" value="PSR72638.1"/>
    <property type="molecule type" value="Genomic_DNA"/>
</dbReference>
<organism evidence="2 3">
    <name type="scientific">Hermanssonia centrifuga</name>
    <dbReference type="NCBI Taxonomy" id="98765"/>
    <lineage>
        <taxon>Eukaryota</taxon>
        <taxon>Fungi</taxon>
        <taxon>Dikarya</taxon>
        <taxon>Basidiomycota</taxon>
        <taxon>Agaricomycotina</taxon>
        <taxon>Agaricomycetes</taxon>
        <taxon>Polyporales</taxon>
        <taxon>Meruliaceae</taxon>
        <taxon>Hermanssonia</taxon>
    </lineage>
</organism>
<feature type="non-terminal residue" evidence="2">
    <location>
        <position position="1"/>
    </location>
</feature>
<name>A0A2R6NK72_9APHY</name>
<evidence type="ECO:0000313" key="2">
    <source>
        <dbReference type="EMBL" id="PSR72638.1"/>
    </source>
</evidence>
<accession>A0A2R6NK72</accession>
<reference evidence="2 3" key="1">
    <citation type="submission" date="2018-02" db="EMBL/GenBank/DDBJ databases">
        <title>Genome sequence of the basidiomycete white-rot fungus Phlebia centrifuga.</title>
        <authorList>
            <person name="Granchi Z."/>
            <person name="Peng M."/>
            <person name="de Vries R.P."/>
            <person name="Hilden K."/>
            <person name="Makela M.R."/>
            <person name="Grigoriev I."/>
            <person name="Riley R."/>
        </authorList>
    </citation>
    <scope>NUCLEOTIDE SEQUENCE [LARGE SCALE GENOMIC DNA]</scope>
    <source>
        <strain evidence="2 3">FBCC195</strain>
    </source>
</reference>
<evidence type="ECO:0000313" key="3">
    <source>
        <dbReference type="Proteomes" id="UP000186601"/>
    </source>
</evidence>
<dbReference type="AlphaFoldDB" id="A0A2R6NK72"/>
<dbReference type="Proteomes" id="UP000186601">
    <property type="component" value="Unassembled WGS sequence"/>
</dbReference>
<proteinExistence type="predicted"/>
<gene>
    <name evidence="2" type="ORF">PHLCEN_2v11494</name>
</gene>
<sequence length="272" mass="31453">LQTTTAFPSSIPRIYPRKPLCSLQVVLQNYIPTLQLPPPSRIVRLRAYKAWLPQFIQKNTTEVPPSFQEWEELSELEFTDTGKHRTTYSQHLQPPQPTQTNSGPTTTFDLDPSLELDTRLANVERSMAELKRKAAEDPDSSEYSLDDGRRRGGRKRRSKHSDRILTQPHAHLSSVQKLVQKQLRQKTKMQVHEHTGIGKNPFPLKHIDNEPPTPEPTEGCMRIAFGEPVNDPNKDTWTITHKEVNFTKRDLKEFGKEVVRTWQQAYKTKRND</sequence>
<evidence type="ECO:0000256" key="1">
    <source>
        <dbReference type="SAM" id="MobiDB-lite"/>
    </source>
</evidence>
<comment type="caution">
    <text evidence="2">The sequence shown here is derived from an EMBL/GenBank/DDBJ whole genome shotgun (WGS) entry which is preliminary data.</text>
</comment>
<feature type="region of interest" description="Disordered" evidence="1">
    <location>
        <begin position="85"/>
        <end position="111"/>
    </location>
</feature>
<keyword evidence="3" id="KW-1185">Reference proteome</keyword>
<protein>
    <submittedName>
        <fullName evidence="2">Uncharacterized protein</fullName>
    </submittedName>
</protein>